<sequence>MSTTTSQQTSMDNVGDYIVKEKIGQGSFATVYKAQHKLTNQTVAVKSVRRSKLTKKLLENLESEISILTAIRHDHIVGLIELMEFCSLGDLSHYIKDVRANKAVKGPAGGLPERVVRHFLKQLANALEFLRSKNLVHRDIKPQNLLLVKPGHNNNDVMNGDLPILKVADFGFARFLPNASLADTLCGSPLYMGPEILSYKKYDAKADLWSVGAVLYEMVTGRPPFRAQNHIELLKKIQENNDKIHFPDERNPDIIIGSDLKDLIRKLLRKNPVERMSFEDFFCHPAVLMQPQSQSIAKPRPSRSEQQQKNSSYEPPPFAQRSSDTRRWSTIDHASNSSPLHSKSRPVKSESKDNPWTQTSPSQPLNSGTQQRRAAAGGGEEEDMLQEYVVLDRRIIETNQFADELDASPRTASIQMKTENNKPSSAVNIPISPSTPPFTRERKTSTSTTSGSALAKALSKASVRLFGISIPSPPRDYHHTHHAQHHGSPHGFLSLHNTSNNGTMKHIERLACMAHAVTEYADQKYALFDNQPKQDSILGDEAVVLYLKSLSILELGLSIAQDYWQQYILEDGQEKSSSNMTAALNDAVQWMRDKFNDCLKRAESIKDKHSIYNSCVEKLLYDKALEMSRAAAVHELVGENITECEQDYQTAIWMLEAILQVRPNDDITIEKDDKRIITKCNQDE</sequence>
<dbReference type="EC" id="2.7.11.1" evidence="1"/>
<evidence type="ECO:0000256" key="7">
    <source>
        <dbReference type="PROSITE-ProRule" id="PRU10141"/>
    </source>
</evidence>
<dbReference type="InterPro" id="IPR048941">
    <property type="entry name" value="ATG1-like_MIT2"/>
</dbReference>
<evidence type="ECO:0000256" key="8">
    <source>
        <dbReference type="SAM" id="MobiDB-lite"/>
    </source>
</evidence>
<dbReference type="InterPro" id="IPR000719">
    <property type="entry name" value="Prot_kinase_dom"/>
</dbReference>
<dbReference type="SUPFAM" id="SSF56112">
    <property type="entry name" value="Protein kinase-like (PK-like)"/>
    <property type="match status" value="1"/>
</dbReference>
<dbReference type="CDD" id="cd14009">
    <property type="entry name" value="STKc_ATG1_ULK_like"/>
    <property type="match status" value="1"/>
</dbReference>
<keyword evidence="5 7" id="KW-0067">ATP-binding</keyword>
<dbReference type="Pfam" id="PF21127">
    <property type="entry name" value="ATG1-like_MIT2"/>
    <property type="match status" value="1"/>
</dbReference>
<dbReference type="InterPro" id="IPR045269">
    <property type="entry name" value="Atg1-like"/>
</dbReference>
<evidence type="ECO:0000256" key="6">
    <source>
        <dbReference type="ARBA" id="ARBA00030237"/>
    </source>
</evidence>
<keyword evidence="2" id="KW-0808">Transferase</keyword>
<evidence type="ECO:0000256" key="4">
    <source>
        <dbReference type="ARBA" id="ARBA00022777"/>
    </source>
</evidence>
<organism evidence="10 11">
    <name type="scientific">Helicostylum pulchrum</name>
    <dbReference type="NCBI Taxonomy" id="562976"/>
    <lineage>
        <taxon>Eukaryota</taxon>
        <taxon>Fungi</taxon>
        <taxon>Fungi incertae sedis</taxon>
        <taxon>Mucoromycota</taxon>
        <taxon>Mucoromycotina</taxon>
        <taxon>Mucoromycetes</taxon>
        <taxon>Mucorales</taxon>
        <taxon>Mucorineae</taxon>
        <taxon>Mucoraceae</taxon>
        <taxon>Helicostylum</taxon>
    </lineage>
</organism>
<evidence type="ECO:0000313" key="10">
    <source>
        <dbReference type="EMBL" id="GAA5796108.1"/>
    </source>
</evidence>
<dbReference type="PROSITE" id="PS50011">
    <property type="entry name" value="PROTEIN_KINASE_DOM"/>
    <property type="match status" value="1"/>
</dbReference>
<evidence type="ECO:0000259" key="9">
    <source>
        <dbReference type="PROSITE" id="PS50011"/>
    </source>
</evidence>
<feature type="region of interest" description="Disordered" evidence="8">
    <location>
        <begin position="292"/>
        <end position="381"/>
    </location>
</feature>
<feature type="region of interest" description="Disordered" evidence="8">
    <location>
        <begin position="418"/>
        <end position="453"/>
    </location>
</feature>
<evidence type="ECO:0000256" key="2">
    <source>
        <dbReference type="ARBA" id="ARBA00022679"/>
    </source>
</evidence>
<dbReference type="InterPro" id="IPR011009">
    <property type="entry name" value="Kinase-like_dom_sf"/>
</dbReference>
<dbReference type="PROSITE" id="PS00107">
    <property type="entry name" value="PROTEIN_KINASE_ATP"/>
    <property type="match status" value="1"/>
</dbReference>
<feature type="compositionally biased region" description="Polar residues" evidence="8">
    <location>
        <begin position="354"/>
        <end position="372"/>
    </location>
</feature>
<feature type="binding site" evidence="7">
    <location>
        <position position="46"/>
    </location>
    <ligand>
        <name>ATP</name>
        <dbReference type="ChEBI" id="CHEBI:30616"/>
    </ligand>
</feature>
<accession>A0ABP9XMU2</accession>
<protein>
    <recommendedName>
        <fullName evidence="1">non-specific serine/threonine protein kinase</fullName>
        <ecNumber evidence="1">2.7.11.1</ecNumber>
    </recommendedName>
    <alternativeName>
        <fullName evidence="6">Autophagy-related protein 1</fullName>
    </alternativeName>
</protein>
<keyword evidence="3 7" id="KW-0547">Nucleotide-binding</keyword>
<proteinExistence type="predicted"/>
<keyword evidence="11" id="KW-1185">Reference proteome</keyword>
<dbReference type="InterPro" id="IPR017441">
    <property type="entry name" value="Protein_kinase_ATP_BS"/>
</dbReference>
<dbReference type="SMART" id="SM00220">
    <property type="entry name" value="S_TKc"/>
    <property type="match status" value="1"/>
</dbReference>
<comment type="caution">
    <text evidence="10">The sequence shown here is derived from an EMBL/GenBank/DDBJ whole genome shotgun (WGS) entry which is preliminary data.</text>
</comment>
<feature type="compositionally biased region" description="Polar residues" evidence="8">
    <location>
        <begin position="332"/>
        <end position="341"/>
    </location>
</feature>
<dbReference type="PANTHER" id="PTHR24348:SF22">
    <property type="entry name" value="NON-SPECIFIC SERINE_THREONINE PROTEIN KINASE"/>
    <property type="match status" value="1"/>
</dbReference>
<feature type="compositionally biased region" description="Polar residues" evidence="8">
    <location>
        <begin position="304"/>
        <end position="313"/>
    </location>
</feature>
<feature type="compositionally biased region" description="Polar residues" evidence="8">
    <location>
        <begin position="418"/>
        <end position="427"/>
    </location>
</feature>
<dbReference type="PROSITE" id="PS00108">
    <property type="entry name" value="PROTEIN_KINASE_ST"/>
    <property type="match status" value="1"/>
</dbReference>
<dbReference type="Pfam" id="PF12063">
    <property type="entry name" value="ATG1-like_MIT1"/>
    <property type="match status" value="1"/>
</dbReference>
<dbReference type="PANTHER" id="PTHR24348">
    <property type="entry name" value="SERINE/THREONINE-PROTEIN KINASE UNC-51-RELATED"/>
    <property type="match status" value="1"/>
</dbReference>
<evidence type="ECO:0000256" key="5">
    <source>
        <dbReference type="ARBA" id="ARBA00022840"/>
    </source>
</evidence>
<dbReference type="InterPro" id="IPR022708">
    <property type="entry name" value="Atg1-like_tMIT"/>
</dbReference>
<reference evidence="10 11" key="1">
    <citation type="submission" date="2024-04" db="EMBL/GenBank/DDBJ databases">
        <title>genome sequences of Mucor flavus KT1a and Helicostylum pulchrum KT1b strains isolation_sourced from the surface of a dry-aged beef.</title>
        <authorList>
            <person name="Toyotome T."/>
            <person name="Hosono M."/>
            <person name="Torimaru M."/>
            <person name="Fukuda K."/>
            <person name="Mikami N."/>
        </authorList>
    </citation>
    <scope>NUCLEOTIDE SEQUENCE [LARGE SCALE GENOMIC DNA]</scope>
    <source>
        <strain evidence="10 11">KT1b</strain>
    </source>
</reference>
<name>A0ABP9XMU2_9FUNG</name>
<dbReference type="EMBL" id="BAABUJ010000005">
    <property type="protein sequence ID" value="GAA5796108.1"/>
    <property type="molecule type" value="Genomic_DNA"/>
</dbReference>
<keyword evidence="4" id="KW-0418">Kinase</keyword>
<dbReference type="Gene3D" id="3.30.200.20">
    <property type="entry name" value="Phosphorylase Kinase, domain 1"/>
    <property type="match status" value="1"/>
</dbReference>
<evidence type="ECO:0000256" key="3">
    <source>
        <dbReference type="ARBA" id="ARBA00022741"/>
    </source>
</evidence>
<dbReference type="Pfam" id="PF00069">
    <property type="entry name" value="Pkinase"/>
    <property type="match status" value="1"/>
</dbReference>
<dbReference type="Proteomes" id="UP001476247">
    <property type="component" value="Unassembled WGS sequence"/>
</dbReference>
<feature type="domain" description="Protein kinase" evidence="9">
    <location>
        <begin position="17"/>
        <end position="287"/>
    </location>
</feature>
<evidence type="ECO:0000313" key="11">
    <source>
        <dbReference type="Proteomes" id="UP001476247"/>
    </source>
</evidence>
<evidence type="ECO:0000256" key="1">
    <source>
        <dbReference type="ARBA" id="ARBA00012513"/>
    </source>
</evidence>
<dbReference type="Gene3D" id="1.10.510.10">
    <property type="entry name" value="Transferase(Phosphotransferase) domain 1"/>
    <property type="match status" value="1"/>
</dbReference>
<gene>
    <name evidence="10" type="ORF">HPULCUR_001477</name>
</gene>
<dbReference type="InterPro" id="IPR008271">
    <property type="entry name" value="Ser/Thr_kinase_AS"/>
</dbReference>